<dbReference type="EMBL" id="AJWZ01004800">
    <property type="protein sequence ID" value="EKC64381.1"/>
    <property type="molecule type" value="Genomic_DNA"/>
</dbReference>
<proteinExistence type="predicted"/>
<dbReference type="AlphaFoldDB" id="K1TYL4"/>
<dbReference type="InterPro" id="IPR001646">
    <property type="entry name" value="5peptide_repeat"/>
</dbReference>
<name>K1TYL4_9ZZZZ</name>
<organism evidence="1">
    <name type="scientific">human gut metagenome</name>
    <dbReference type="NCBI Taxonomy" id="408170"/>
    <lineage>
        <taxon>unclassified sequences</taxon>
        <taxon>metagenomes</taxon>
        <taxon>organismal metagenomes</taxon>
    </lineage>
</organism>
<gene>
    <name evidence="1" type="ORF">OBE_06993</name>
</gene>
<sequence length="84" mass="8949">QSVAVTDTDFSSALFSSCEIKQTELKNVTLARSVFFGTKLAGLDFTSCNIEGLTVSDTGAELKGAKVDVWQAAMFAKLLGLIIE</sequence>
<dbReference type="Gene3D" id="2.160.20.80">
    <property type="entry name" value="E3 ubiquitin-protein ligase SopA"/>
    <property type="match status" value="1"/>
</dbReference>
<dbReference type="Pfam" id="PF00805">
    <property type="entry name" value="Pentapeptide"/>
    <property type="match status" value="1"/>
</dbReference>
<accession>K1TYL4</accession>
<protein>
    <submittedName>
        <fullName evidence="1">Pentapeptide repeat-containing protein</fullName>
    </submittedName>
</protein>
<evidence type="ECO:0000313" key="1">
    <source>
        <dbReference type="EMBL" id="EKC64381.1"/>
    </source>
</evidence>
<reference evidence="1" key="1">
    <citation type="journal article" date="2013" name="Environ. Microbiol.">
        <title>Microbiota from the distal guts of lean and obese adolescents exhibit partial functional redundancy besides clear differences in community structure.</title>
        <authorList>
            <person name="Ferrer M."/>
            <person name="Ruiz A."/>
            <person name="Lanza F."/>
            <person name="Haange S.B."/>
            <person name="Oberbach A."/>
            <person name="Till H."/>
            <person name="Bargiela R."/>
            <person name="Campoy C."/>
            <person name="Segura M.T."/>
            <person name="Richter M."/>
            <person name="von Bergen M."/>
            <person name="Seifert J."/>
            <person name="Suarez A."/>
        </authorList>
    </citation>
    <scope>NUCLEOTIDE SEQUENCE</scope>
</reference>
<dbReference type="SUPFAM" id="SSF141571">
    <property type="entry name" value="Pentapeptide repeat-like"/>
    <property type="match status" value="1"/>
</dbReference>
<comment type="caution">
    <text evidence="1">The sequence shown here is derived from an EMBL/GenBank/DDBJ whole genome shotgun (WGS) entry which is preliminary data.</text>
</comment>
<feature type="non-terminal residue" evidence="1">
    <location>
        <position position="1"/>
    </location>
</feature>